<organism evidence="2 3">
    <name type="scientific">Gibbsiella dentisursi</name>
    <dbReference type="NCBI Taxonomy" id="796890"/>
    <lineage>
        <taxon>Bacteria</taxon>
        <taxon>Pseudomonadati</taxon>
        <taxon>Pseudomonadota</taxon>
        <taxon>Gammaproteobacteria</taxon>
        <taxon>Enterobacterales</taxon>
        <taxon>Yersiniaceae</taxon>
        <taxon>Gibbsiella</taxon>
    </lineage>
</organism>
<gene>
    <name evidence="2" type="ORF">GCM10022405_44140</name>
</gene>
<name>A0ABP7M747_9GAMM</name>
<dbReference type="Proteomes" id="UP001499994">
    <property type="component" value="Unassembled WGS sequence"/>
</dbReference>
<reference evidence="3" key="1">
    <citation type="journal article" date="2019" name="Int. J. Syst. Evol. Microbiol.">
        <title>The Global Catalogue of Microorganisms (GCM) 10K type strain sequencing project: providing services to taxonomists for standard genome sequencing and annotation.</title>
        <authorList>
            <consortium name="The Broad Institute Genomics Platform"/>
            <consortium name="The Broad Institute Genome Sequencing Center for Infectious Disease"/>
            <person name="Wu L."/>
            <person name="Ma J."/>
        </authorList>
    </citation>
    <scope>NUCLEOTIDE SEQUENCE [LARGE SCALE GENOMIC DNA]</scope>
    <source>
        <strain evidence="3">JCM 17201</strain>
    </source>
</reference>
<keyword evidence="3" id="KW-1185">Reference proteome</keyword>
<sequence>MNHAEARQYKTLASLCAKTTLDCVLSLRVNAAAIAGFAAVCCLFAGSTINGRAQSENPLSNEQAPGKRSRKGA</sequence>
<evidence type="ECO:0000313" key="3">
    <source>
        <dbReference type="Proteomes" id="UP001499994"/>
    </source>
</evidence>
<comment type="caution">
    <text evidence="2">The sequence shown here is derived from an EMBL/GenBank/DDBJ whole genome shotgun (WGS) entry which is preliminary data.</text>
</comment>
<feature type="region of interest" description="Disordered" evidence="1">
    <location>
        <begin position="51"/>
        <end position="73"/>
    </location>
</feature>
<evidence type="ECO:0000313" key="2">
    <source>
        <dbReference type="EMBL" id="GAA3914266.1"/>
    </source>
</evidence>
<evidence type="ECO:0000256" key="1">
    <source>
        <dbReference type="SAM" id="MobiDB-lite"/>
    </source>
</evidence>
<feature type="compositionally biased region" description="Polar residues" evidence="1">
    <location>
        <begin position="51"/>
        <end position="63"/>
    </location>
</feature>
<proteinExistence type="predicted"/>
<evidence type="ECO:0008006" key="4">
    <source>
        <dbReference type="Google" id="ProtNLM"/>
    </source>
</evidence>
<protein>
    <recommendedName>
        <fullName evidence="4">Lipoprotein</fullName>
    </recommendedName>
</protein>
<dbReference type="EMBL" id="BAABDG010000011">
    <property type="protein sequence ID" value="GAA3914266.1"/>
    <property type="molecule type" value="Genomic_DNA"/>
</dbReference>
<accession>A0ABP7M747</accession>